<dbReference type="InterPro" id="IPR012910">
    <property type="entry name" value="Plug_dom"/>
</dbReference>
<dbReference type="Pfam" id="PF13715">
    <property type="entry name" value="CarbopepD_reg_2"/>
    <property type="match status" value="1"/>
</dbReference>
<dbReference type="Pfam" id="PF07715">
    <property type="entry name" value="Plug"/>
    <property type="match status" value="1"/>
</dbReference>
<keyword evidence="16" id="KW-1185">Reference proteome</keyword>
<feature type="domain" description="TonB-dependent receptor plug" evidence="14">
    <location>
        <begin position="145"/>
        <end position="224"/>
    </location>
</feature>
<reference evidence="15 16" key="1">
    <citation type="submission" date="2018-03" db="EMBL/GenBank/DDBJ databases">
        <title>Genomic Encyclopedia of Archaeal and Bacterial Type Strains, Phase II (KMG-II): from individual species to whole genera.</title>
        <authorList>
            <person name="Goeker M."/>
        </authorList>
    </citation>
    <scope>NUCLEOTIDE SEQUENCE [LARGE SCALE GENOMIC DNA]</scope>
    <source>
        <strain evidence="15 16">DSM 18107</strain>
    </source>
</reference>
<dbReference type="InterPro" id="IPR037066">
    <property type="entry name" value="Plug_dom_sf"/>
</dbReference>
<dbReference type="InterPro" id="IPR000531">
    <property type="entry name" value="Beta-barrel_TonB"/>
</dbReference>
<dbReference type="Gene3D" id="2.40.170.20">
    <property type="entry name" value="TonB-dependent receptor, beta-barrel domain"/>
    <property type="match status" value="1"/>
</dbReference>
<dbReference type="PANTHER" id="PTHR30069">
    <property type="entry name" value="TONB-DEPENDENT OUTER MEMBRANE RECEPTOR"/>
    <property type="match status" value="1"/>
</dbReference>
<evidence type="ECO:0000256" key="6">
    <source>
        <dbReference type="ARBA" id="ARBA00023077"/>
    </source>
</evidence>
<evidence type="ECO:0000256" key="7">
    <source>
        <dbReference type="ARBA" id="ARBA00023136"/>
    </source>
</evidence>
<dbReference type="GO" id="GO:0015344">
    <property type="term" value="F:siderophore uptake transmembrane transporter activity"/>
    <property type="evidence" value="ECO:0007669"/>
    <property type="project" value="TreeGrafter"/>
</dbReference>
<keyword evidence="7 10" id="KW-0472">Membrane</keyword>
<dbReference type="RefSeq" id="WP_106602365.1">
    <property type="nucleotide sequence ID" value="NZ_PYGK01000004.1"/>
</dbReference>
<dbReference type="EMBL" id="PYGK01000004">
    <property type="protein sequence ID" value="PSL32162.1"/>
    <property type="molecule type" value="Genomic_DNA"/>
</dbReference>
<keyword evidence="2 10" id="KW-0813">Transport</keyword>
<feature type="domain" description="TonB-dependent receptor-like beta-barrel" evidence="13">
    <location>
        <begin position="293"/>
        <end position="748"/>
    </location>
</feature>
<comment type="similarity">
    <text evidence="10 11">Belongs to the TonB-dependent receptor family.</text>
</comment>
<dbReference type="Proteomes" id="UP000240978">
    <property type="component" value="Unassembled WGS sequence"/>
</dbReference>
<dbReference type="Gene3D" id="2.60.40.1120">
    <property type="entry name" value="Carboxypeptidase-like, regulatory domain"/>
    <property type="match status" value="1"/>
</dbReference>
<evidence type="ECO:0000256" key="12">
    <source>
        <dbReference type="SAM" id="SignalP"/>
    </source>
</evidence>
<dbReference type="SUPFAM" id="SSF56935">
    <property type="entry name" value="Porins"/>
    <property type="match status" value="1"/>
</dbReference>
<gene>
    <name evidence="15" type="ORF">CLV42_104465</name>
</gene>
<evidence type="ECO:0000256" key="4">
    <source>
        <dbReference type="ARBA" id="ARBA00022692"/>
    </source>
</evidence>
<dbReference type="Pfam" id="PF00593">
    <property type="entry name" value="TonB_dep_Rec_b-barrel"/>
    <property type="match status" value="1"/>
</dbReference>
<evidence type="ECO:0000256" key="11">
    <source>
        <dbReference type="RuleBase" id="RU003357"/>
    </source>
</evidence>
<organism evidence="15 16">
    <name type="scientific">Chitinophaga ginsengisoli</name>
    <dbReference type="NCBI Taxonomy" id="363837"/>
    <lineage>
        <taxon>Bacteria</taxon>
        <taxon>Pseudomonadati</taxon>
        <taxon>Bacteroidota</taxon>
        <taxon>Chitinophagia</taxon>
        <taxon>Chitinophagales</taxon>
        <taxon>Chitinophagaceae</taxon>
        <taxon>Chitinophaga</taxon>
    </lineage>
</organism>
<evidence type="ECO:0000256" key="3">
    <source>
        <dbReference type="ARBA" id="ARBA00022452"/>
    </source>
</evidence>
<dbReference type="Gene3D" id="2.170.130.10">
    <property type="entry name" value="TonB-dependent receptor, plug domain"/>
    <property type="match status" value="1"/>
</dbReference>
<dbReference type="GO" id="GO:0009279">
    <property type="term" value="C:cell outer membrane"/>
    <property type="evidence" value="ECO:0007669"/>
    <property type="project" value="UniProtKB-SubCell"/>
</dbReference>
<dbReference type="PANTHER" id="PTHR30069:SF29">
    <property type="entry name" value="HEMOGLOBIN AND HEMOGLOBIN-HAPTOGLOBIN-BINDING PROTEIN 1-RELATED"/>
    <property type="match status" value="1"/>
</dbReference>
<dbReference type="PROSITE" id="PS52016">
    <property type="entry name" value="TONB_DEPENDENT_REC_3"/>
    <property type="match status" value="1"/>
</dbReference>
<feature type="chain" id="PRO_5015172332" evidence="12">
    <location>
        <begin position="24"/>
        <end position="792"/>
    </location>
</feature>
<accession>A0A2P8GDW5</accession>
<evidence type="ECO:0000256" key="1">
    <source>
        <dbReference type="ARBA" id="ARBA00004571"/>
    </source>
</evidence>
<evidence type="ECO:0000256" key="10">
    <source>
        <dbReference type="PROSITE-ProRule" id="PRU01360"/>
    </source>
</evidence>
<keyword evidence="8 15" id="KW-0675">Receptor</keyword>
<proteinExistence type="inferred from homology"/>
<dbReference type="AlphaFoldDB" id="A0A2P8GDW5"/>
<dbReference type="InterPro" id="IPR008969">
    <property type="entry name" value="CarboxyPept-like_regulatory"/>
</dbReference>
<evidence type="ECO:0000256" key="9">
    <source>
        <dbReference type="ARBA" id="ARBA00023237"/>
    </source>
</evidence>
<evidence type="ECO:0000256" key="8">
    <source>
        <dbReference type="ARBA" id="ARBA00023170"/>
    </source>
</evidence>
<dbReference type="SUPFAM" id="SSF49464">
    <property type="entry name" value="Carboxypeptidase regulatory domain-like"/>
    <property type="match status" value="1"/>
</dbReference>
<evidence type="ECO:0000256" key="5">
    <source>
        <dbReference type="ARBA" id="ARBA00022729"/>
    </source>
</evidence>
<evidence type="ECO:0000313" key="16">
    <source>
        <dbReference type="Proteomes" id="UP000240978"/>
    </source>
</evidence>
<comment type="caution">
    <text evidence="15">The sequence shown here is derived from an EMBL/GenBank/DDBJ whole genome shotgun (WGS) entry which is preliminary data.</text>
</comment>
<keyword evidence="5 12" id="KW-0732">Signal</keyword>
<dbReference type="InterPro" id="IPR036942">
    <property type="entry name" value="Beta-barrel_TonB_sf"/>
</dbReference>
<evidence type="ECO:0000313" key="15">
    <source>
        <dbReference type="EMBL" id="PSL32162.1"/>
    </source>
</evidence>
<keyword evidence="3 10" id="KW-1134">Transmembrane beta strand</keyword>
<evidence type="ECO:0000256" key="2">
    <source>
        <dbReference type="ARBA" id="ARBA00022448"/>
    </source>
</evidence>
<sequence>MKTKLFMLLGVCLLLIQVRHACAQQKYTVSGYVKDQQNGESLIGISVSKAGTSLGTVTNEYGFYSLTLPAGDHEIQFSYIGYAPIKMSVSLKSNKNLDIKMEKSSSQLSTVTVTGNKQEKAVNTLTTSLNRLDIAQMKKMPTFMGEVDVLRSIQTLPGVNTVGEGANGFNVRGGAADENLILLDEAPVYNSTHMMGFFSVFNPDAVKSINLLKGGFPAEYGGRTSSVLDIRMKDGNNQKFNVNGGISNVFSRLSLEGPIKKDESSFILAARRSYIDILMKPFLKGDMKDTKLNFYDLTGKVNFKLNKNNTLFASGYLGRDVFGFGTRINMNWGNKTATVRWNHVFTNRTFLNLTTFYSNYDYSLKFNNESAKGAGEQNQSYDWTSNIINYGVKPAFTFYINTQNSLHFGLQGIYYTFKPGTGTGVEGNETSVQQLTQQHGLEAAAYLDHEWKPNDKLGIQYGVRLSNYQYLGKGTAYYYNDTTAGIRKTLVGTKEYGANELIKAYSYLEPRITARYALTPDHAIKASYARTTQYMHQLSNTASPTPLDIWTPSTNNIQPQVADQYTVGYVYDAPSGIFEISAEAFYKKMEHQLDYIDNANLELNQQIEADLLQSHSRSYGLEVMARKDIGRTTGWVSYTLSRSERQTNGISLNEWFLNRYDRTHNLNLVITHELNKRTSLSANWVYASGTPGTFADSRLEFQDWDIPYNSTDKRNNYRLPAFHRLDMSLTLKGKQLRRWKGEWVFSLYNVYGRRNAYTIYFKQNDDDPSKKEAVRLSIIGSIIPGITYNFKF</sequence>
<dbReference type="OrthoDB" id="9803050at2"/>
<dbReference type="GO" id="GO:0044718">
    <property type="term" value="P:siderophore transmembrane transport"/>
    <property type="evidence" value="ECO:0007669"/>
    <property type="project" value="TreeGrafter"/>
</dbReference>
<evidence type="ECO:0000259" key="13">
    <source>
        <dbReference type="Pfam" id="PF00593"/>
    </source>
</evidence>
<keyword evidence="4 10" id="KW-0812">Transmembrane</keyword>
<keyword evidence="6 11" id="KW-0798">TonB box</keyword>
<protein>
    <submittedName>
        <fullName evidence="15">Outer membrane receptor protein involved in Fe transport</fullName>
    </submittedName>
</protein>
<keyword evidence="9 10" id="KW-0998">Cell outer membrane</keyword>
<dbReference type="InterPro" id="IPR039426">
    <property type="entry name" value="TonB-dep_rcpt-like"/>
</dbReference>
<evidence type="ECO:0000259" key="14">
    <source>
        <dbReference type="Pfam" id="PF07715"/>
    </source>
</evidence>
<comment type="subcellular location">
    <subcellularLocation>
        <location evidence="1 10">Cell outer membrane</location>
        <topology evidence="1 10">Multi-pass membrane protein</topology>
    </subcellularLocation>
</comment>
<feature type="signal peptide" evidence="12">
    <location>
        <begin position="1"/>
        <end position="23"/>
    </location>
</feature>
<name>A0A2P8GDW5_9BACT</name>